<feature type="region of interest" description="Disordered" evidence="1">
    <location>
        <begin position="67"/>
        <end position="88"/>
    </location>
</feature>
<protein>
    <submittedName>
        <fullName evidence="2">Uncharacterized protein</fullName>
    </submittedName>
</protein>
<evidence type="ECO:0000256" key="1">
    <source>
        <dbReference type="SAM" id="MobiDB-lite"/>
    </source>
</evidence>
<evidence type="ECO:0000313" key="3">
    <source>
        <dbReference type="Proteomes" id="UP000299102"/>
    </source>
</evidence>
<reference evidence="2 3" key="1">
    <citation type="journal article" date="2019" name="Commun. Biol.">
        <title>The bagworm genome reveals a unique fibroin gene that provides high tensile strength.</title>
        <authorList>
            <person name="Kono N."/>
            <person name="Nakamura H."/>
            <person name="Ohtoshi R."/>
            <person name="Tomita M."/>
            <person name="Numata K."/>
            <person name="Arakawa K."/>
        </authorList>
    </citation>
    <scope>NUCLEOTIDE SEQUENCE [LARGE SCALE GENOMIC DNA]</scope>
</reference>
<proteinExistence type="predicted"/>
<comment type="caution">
    <text evidence="2">The sequence shown here is derived from an EMBL/GenBank/DDBJ whole genome shotgun (WGS) entry which is preliminary data.</text>
</comment>
<dbReference type="AlphaFoldDB" id="A0A4C1WER9"/>
<keyword evidence="3" id="KW-1185">Reference proteome</keyword>
<evidence type="ECO:0000313" key="2">
    <source>
        <dbReference type="EMBL" id="GBP49593.1"/>
    </source>
</evidence>
<sequence>MQPTADPRICLSTLHSIFAGKRLEIGYQMSGEWVDEEENDACRKRPEKIFLRWRLISDTRQAKMLNTHVNPTPGAATGDGAPRERCLL</sequence>
<dbReference type="EMBL" id="BGZK01000548">
    <property type="protein sequence ID" value="GBP49593.1"/>
    <property type="molecule type" value="Genomic_DNA"/>
</dbReference>
<name>A0A4C1WER9_EUMVA</name>
<accession>A0A4C1WER9</accession>
<dbReference type="Proteomes" id="UP000299102">
    <property type="component" value="Unassembled WGS sequence"/>
</dbReference>
<organism evidence="2 3">
    <name type="scientific">Eumeta variegata</name>
    <name type="common">Bagworm moth</name>
    <name type="synonym">Eumeta japonica</name>
    <dbReference type="NCBI Taxonomy" id="151549"/>
    <lineage>
        <taxon>Eukaryota</taxon>
        <taxon>Metazoa</taxon>
        <taxon>Ecdysozoa</taxon>
        <taxon>Arthropoda</taxon>
        <taxon>Hexapoda</taxon>
        <taxon>Insecta</taxon>
        <taxon>Pterygota</taxon>
        <taxon>Neoptera</taxon>
        <taxon>Endopterygota</taxon>
        <taxon>Lepidoptera</taxon>
        <taxon>Glossata</taxon>
        <taxon>Ditrysia</taxon>
        <taxon>Tineoidea</taxon>
        <taxon>Psychidae</taxon>
        <taxon>Oiketicinae</taxon>
        <taxon>Eumeta</taxon>
    </lineage>
</organism>
<gene>
    <name evidence="2" type="ORF">EVAR_97890_1</name>
</gene>